<evidence type="ECO:0000256" key="4">
    <source>
        <dbReference type="ARBA" id="ARBA00022475"/>
    </source>
</evidence>
<evidence type="ECO:0000256" key="1">
    <source>
        <dbReference type="ARBA" id="ARBA00004429"/>
    </source>
</evidence>
<feature type="transmembrane region" description="Helical" evidence="13">
    <location>
        <begin position="51"/>
        <end position="73"/>
    </location>
</feature>
<gene>
    <name evidence="14" type="primary">dcuA</name>
    <name evidence="14" type="synonym">dcuB</name>
    <name evidence="14" type="ORF">BLL52_3407</name>
</gene>
<keyword evidence="4 12" id="KW-1003">Cell membrane</keyword>
<organism evidence="14 15">
    <name type="scientific">Rhodoferax antarcticus ANT.BR</name>
    <dbReference type="NCBI Taxonomy" id="1111071"/>
    <lineage>
        <taxon>Bacteria</taxon>
        <taxon>Pseudomonadati</taxon>
        <taxon>Pseudomonadota</taxon>
        <taxon>Betaproteobacteria</taxon>
        <taxon>Burkholderiales</taxon>
        <taxon>Comamonadaceae</taxon>
        <taxon>Rhodoferax</taxon>
    </lineage>
</organism>
<feature type="transmembrane region" description="Helical" evidence="13">
    <location>
        <begin position="296"/>
        <end position="316"/>
    </location>
</feature>
<keyword evidence="3 12" id="KW-0813">Transport</keyword>
<comment type="catalytic activity">
    <reaction evidence="10">
        <text>(S)-malate(in) + succinate(out) = (S)-malate(out) + succinate(in)</text>
        <dbReference type="Rhea" id="RHEA:29327"/>
        <dbReference type="ChEBI" id="CHEBI:15589"/>
        <dbReference type="ChEBI" id="CHEBI:30031"/>
    </reaction>
    <physiologicalReaction direction="right-to-left" evidence="10">
        <dbReference type="Rhea" id="RHEA:29329"/>
    </physiologicalReaction>
</comment>
<evidence type="ECO:0000313" key="14">
    <source>
        <dbReference type="EMBL" id="OLP05282.1"/>
    </source>
</evidence>
<reference evidence="14 15" key="1">
    <citation type="submission" date="2017-01" db="EMBL/GenBank/DDBJ databases">
        <title>Genome sequence of Rhodoferax antarcticus ANT.BR, a psychrophilic purple nonsulfur bacterium from an Antarctic microbial mat.</title>
        <authorList>
            <person name="Baker J."/>
            <person name="Riester C."/>
            <person name="Skinner B."/>
            <person name="Newell A."/>
            <person name="Swingley W."/>
            <person name="Madigan M."/>
            <person name="Jung D."/>
            <person name="Asao M."/>
            <person name="Chen M."/>
            <person name="Loughlin P."/>
            <person name="Pan H."/>
            <person name="Lin S."/>
            <person name="Li N."/>
            <person name="Shaw J."/>
            <person name="Prado M."/>
            <person name="Sherman C."/>
            <person name="Li X."/>
            <person name="Tang J."/>
            <person name="Blankenship R."/>
            <person name="Zhao T."/>
            <person name="Touchman J."/>
            <person name="Sattley M."/>
        </authorList>
    </citation>
    <scope>NUCLEOTIDE SEQUENCE [LARGE SCALE GENOMIC DNA]</scope>
    <source>
        <strain evidence="14 15">ANT.BR</strain>
    </source>
</reference>
<keyword evidence="7 13" id="KW-1133">Transmembrane helix</keyword>
<comment type="caution">
    <text evidence="14">The sequence shown here is derived from an EMBL/GenBank/DDBJ whole genome shotgun (WGS) entry which is preliminary data.</text>
</comment>
<keyword evidence="6 13" id="KW-0812">Transmembrane</keyword>
<dbReference type="AlphaFoldDB" id="A0A1Q8YBC1"/>
<dbReference type="NCBIfam" id="TIGR00770">
    <property type="entry name" value="Dcu"/>
    <property type="match status" value="1"/>
</dbReference>
<evidence type="ECO:0000256" key="7">
    <source>
        <dbReference type="ARBA" id="ARBA00022989"/>
    </source>
</evidence>
<dbReference type="EMBL" id="MSYM01000017">
    <property type="protein sequence ID" value="OLP05282.1"/>
    <property type="molecule type" value="Genomic_DNA"/>
</dbReference>
<keyword evidence="8 12" id="KW-0472">Membrane</keyword>
<evidence type="ECO:0000256" key="12">
    <source>
        <dbReference type="PIRNR" id="PIRNR004539"/>
    </source>
</evidence>
<feature type="transmembrane region" description="Helical" evidence="13">
    <location>
        <begin position="233"/>
        <end position="251"/>
    </location>
</feature>
<evidence type="ECO:0000256" key="5">
    <source>
        <dbReference type="ARBA" id="ARBA00022519"/>
    </source>
</evidence>
<dbReference type="PIRSF" id="PIRSF004539">
    <property type="entry name" value="C4-dicrbxl_trns"/>
    <property type="match status" value="1"/>
</dbReference>
<feature type="transmembrane region" description="Helical" evidence="13">
    <location>
        <begin position="361"/>
        <end position="380"/>
    </location>
</feature>
<protein>
    <recommendedName>
        <fullName evidence="12">C4-dicarboxylate transporter</fullName>
    </recommendedName>
</protein>
<dbReference type="InterPro" id="IPR004668">
    <property type="entry name" value="Anaer_Dcu_memb_transpt"/>
</dbReference>
<dbReference type="GO" id="GO:0015556">
    <property type="term" value="F:C4-dicarboxylate transmembrane transporter activity"/>
    <property type="evidence" value="ECO:0007669"/>
    <property type="project" value="InterPro"/>
</dbReference>
<evidence type="ECO:0000256" key="2">
    <source>
        <dbReference type="ARBA" id="ARBA00006413"/>
    </source>
</evidence>
<comment type="catalytic activity">
    <reaction evidence="9">
        <text>L-aspartate(in) + succinate(out) = L-aspartate(out) + succinate(in)</text>
        <dbReference type="Rhea" id="RHEA:29343"/>
        <dbReference type="ChEBI" id="CHEBI:29991"/>
        <dbReference type="ChEBI" id="CHEBI:30031"/>
    </reaction>
    <physiologicalReaction direction="right-to-left" evidence="9">
        <dbReference type="Rhea" id="RHEA:29345"/>
    </physiologicalReaction>
</comment>
<dbReference type="NCBIfam" id="NF006927">
    <property type="entry name" value="PRK09412.1"/>
    <property type="match status" value="1"/>
</dbReference>
<dbReference type="Pfam" id="PF03605">
    <property type="entry name" value="DcuA_DcuB"/>
    <property type="match status" value="1"/>
</dbReference>
<evidence type="ECO:0000256" key="3">
    <source>
        <dbReference type="ARBA" id="ARBA00022448"/>
    </source>
</evidence>
<feature type="transmembrane region" description="Helical" evidence="13">
    <location>
        <begin position="93"/>
        <end position="116"/>
    </location>
</feature>
<dbReference type="Proteomes" id="UP000185911">
    <property type="component" value="Unassembled WGS sequence"/>
</dbReference>
<dbReference type="NCBIfam" id="NF009136">
    <property type="entry name" value="PRK12489.1"/>
    <property type="match status" value="1"/>
</dbReference>
<evidence type="ECO:0000256" key="6">
    <source>
        <dbReference type="ARBA" id="ARBA00022692"/>
    </source>
</evidence>
<dbReference type="GO" id="GO:0005886">
    <property type="term" value="C:plasma membrane"/>
    <property type="evidence" value="ECO:0007669"/>
    <property type="project" value="UniProtKB-SubCell"/>
</dbReference>
<feature type="transmembrane region" description="Helical" evidence="13">
    <location>
        <begin position="24"/>
        <end position="44"/>
    </location>
</feature>
<comment type="similarity">
    <text evidence="2 12">Belongs to the DcuA/DcuB transporter (TC 2.A.13.1) family.</text>
</comment>
<feature type="transmembrane region" description="Helical" evidence="13">
    <location>
        <begin position="336"/>
        <end position="354"/>
    </location>
</feature>
<evidence type="ECO:0000256" key="10">
    <source>
        <dbReference type="ARBA" id="ARBA00034284"/>
    </source>
</evidence>
<feature type="transmembrane region" description="Helical" evidence="13">
    <location>
        <begin position="418"/>
        <end position="440"/>
    </location>
</feature>
<dbReference type="STRING" id="81479.RA876_10960"/>
<evidence type="ECO:0000256" key="11">
    <source>
        <dbReference type="ARBA" id="ARBA00034287"/>
    </source>
</evidence>
<proteinExistence type="inferred from homology"/>
<name>A0A1Q8YBC1_9BURK</name>
<feature type="transmembrane region" description="Helical" evidence="13">
    <location>
        <begin position="174"/>
        <end position="196"/>
    </location>
</feature>
<dbReference type="RefSeq" id="WP_075587558.1">
    <property type="nucleotide sequence ID" value="NZ_MSYM01000017.1"/>
</dbReference>
<comment type="function">
    <text evidence="12">Responsible for the transport of C4-dicarboxylates.</text>
</comment>
<feature type="transmembrane region" description="Helical" evidence="13">
    <location>
        <begin position="263"/>
        <end position="284"/>
    </location>
</feature>
<evidence type="ECO:0000256" key="8">
    <source>
        <dbReference type="ARBA" id="ARBA00023136"/>
    </source>
</evidence>
<dbReference type="PANTHER" id="PTHR36106:SF1">
    <property type="entry name" value="ANAEROBIC C4-DICARBOXYLATE TRANSPORTER DCUB"/>
    <property type="match status" value="1"/>
</dbReference>
<dbReference type="PANTHER" id="PTHR36106">
    <property type="entry name" value="ANAEROBIC C4-DICARBOXYLATE TRANSPORTER DCUB"/>
    <property type="match status" value="1"/>
</dbReference>
<sequence>MTLTIMLQFVVVLAAIWMGARSSGVGLGLWGAVGLLVLIVAFGINPTSPPIDVMLIILAVIMAASVMEAAGGIDFLVRVAERIIRANPKYVTIVAPLTTWTFTFLAGTGHIVYPLLPVIYETAHQSGIRPERPMAVATIASQQAITASPVAAATAAMIGLFAEKGMGQWGLAEILMICVPATLTGVIAAAIVSMFIGKDLKDDKVYQERLAAGLIPVSKPVEDRPPLKPAAKLSAFIFLSGVALVVMFGFFPSLRTLDGAKSALPMPIMIEIVMMSVAAVMLLVTRVAVDDVPKTATLRAGVVAVIGIFGLAWLGDSFIAANKDVIVPAIGDWAKAAPWTFALGLFFASVLLYSQAATTRALMPLGVVLGIPPQFLIGMFPAVNGYFFIPTYGSLIAAINFDLSGTTRIGKYVLNHSFMIPGIVATAVSVAVGIAIAGVIF</sequence>
<evidence type="ECO:0000256" key="9">
    <source>
        <dbReference type="ARBA" id="ARBA00034237"/>
    </source>
</evidence>
<evidence type="ECO:0000313" key="15">
    <source>
        <dbReference type="Proteomes" id="UP000185911"/>
    </source>
</evidence>
<keyword evidence="5 12" id="KW-0997">Cell inner membrane</keyword>
<accession>A0A1Q8YBC1</accession>
<comment type="catalytic activity">
    <reaction evidence="11">
        <text>fumarate(in) + succinate(out) = fumarate(out) + succinate(in)</text>
        <dbReference type="Rhea" id="RHEA:29323"/>
        <dbReference type="ChEBI" id="CHEBI:29806"/>
        <dbReference type="ChEBI" id="CHEBI:30031"/>
    </reaction>
    <physiologicalReaction direction="right-to-left" evidence="11">
        <dbReference type="Rhea" id="RHEA:29325"/>
    </physiologicalReaction>
</comment>
<comment type="subcellular location">
    <subcellularLocation>
        <location evidence="1 12">Cell inner membrane</location>
        <topology evidence="1 12">Multi-pass membrane protein</topology>
    </subcellularLocation>
</comment>
<evidence type="ECO:0000256" key="13">
    <source>
        <dbReference type="SAM" id="Phobius"/>
    </source>
</evidence>
<keyword evidence="15" id="KW-1185">Reference proteome</keyword>